<protein>
    <recommendedName>
        <fullName evidence="9">LPS export ABC transporter permease LptG</fullName>
    </recommendedName>
</protein>
<evidence type="ECO:0000256" key="6">
    <source>
        <dbReference type="SAM" id="Phobius"/>
    </source>
</evidence>
<dbReference type="OrthoDB" id="9798468at2"/>
<keyword evidence="3 6" id="KW-0812">Transmembrane</keyword>
<dbReference type="GO" id="GO:0043190">
    <property type="term" value="C:ATP-binding cassette (ABC) transporter complex"/>
    <property type="evidence" value="ECO:0007669"/>
    <property type="project" value="InterPro"/>
</dbReference>
<dbReference type="Proteomes" id="UP000031971">
    <property type="component" value="Unassembled WGS sequence"/>
</dbReference>
<evidence type="ECO:0000256" key="4">
    <source>
        <dbReference type="ARBA" id="ARBA00022989"/>
    </source>
</evidence>
<evidence type="ECO:0000313" key="8">
    <source>
        <dbReference type="Proteomes" id="UP000031971"/>
    </source>
</evidence>
<evidence type="ECO:0000256" key="2">
    <source>
        <dbReference type="ARBA" id="ARBA00022475"/>
    </source>
</evidence>
<keyword evidence="5 6" id="KW-0472">Membrane</keyword>
<evidence type="ECO:0008006" key="9">
    <source>
        <dbReference type="Google" id="ProtNLM"/>
    </source>
</evidence>
<feature type="transmembrane region" description="Helical" evidence="6">
    <location>
        <begin position="311"/>
        <end position="332"/>
    </location>
</feature>
<feature type="transmembrane region" description="Helical" evidence="6">
    <location>
        <begin position="344"/>
        <end position="364"/>
    </location>
</feature>
<gene>
    <name evidence="7" type="ORF">CCC_03960</name>
</gene>
<accession>A0A0C2YXF4</accession>
<dbReference type="InterPro" id="IPR030923">
    <property type="entry name" value="LptG"/>
</dbReference>
<evidence type="ECO:0000256" key="3">
    <source>
        <dbReference type="ARBA" id="ARBA00022692"/>
    </source>
</evidence>
<proteinExistence type="predicted"/>
<dbReference type="GO" id="GO:0015920">
    <property type="term" value="P:lipopolysaccharide transport"/>
    <property type="evidence" value="ECO:0007669"/>
    <property type="project" value="TreeGrafter"/>
</dbReference>
<name>A0A0C2YXF4_PARME</name>
<evidence type="ECO:0000256" key="1">
    <source>
        <dbReference type="ARBA" id="ARBA00004651"/>
    </source>
</evidence>
<dbReference type="RefSeq" id="WP_041040262.1">
    <property type="nucleotide sequence ID" value="NZ_JXSL01000022.1"/>
</dbReference>
<feature type="transmembrane region" description="Helical" evidence="6">
    <location>
        <begin position="15"/>
        <end position="36"/>
    </location>
</feature>
<keyword evidence="8" id="KW-1185">Reference proteome</keyword>
<dbReference type="STRING" id="272627.CCC_03960"/>
<feature type="transmembrane region" description="Helical" evidence="6">
    <location>
        <begin position="64"/>
        <end position="84"/>
    </location>
</feature>
<dbReference type="NCBIfam" id="TIGR04408">
    <property type="entry name" value="LptG_lptG"/>
    <property type="match status" value="1"/>
</dbReference>
<reference evidence="7 8" key="1">
    <citation type="submission" date="2015-01" db="EMBL/GenBank/DDBJ databases">
        <title>Genome Sequence of Magnetospirillum magnetotacticum Strain MS-1.</title>
        <authorList>
            <person name="Marinov G.K."/>
            <person name="Smalley M.D."/>
            <person name="DeSalvo G."/>
        </authorList>
    </citation>
    <scope>NUCLEOTIDE SEQUENCE [LARGE SCALE GENOMIC DNA]</scope>
    <source>
        <strain evidence="7 8">MS-1</strain>
    </source>
</reference>
<dbReference type="InterPro" id="IPR005495">
    <property type="entry name" value="LptG/LptF_permease"/>
</dbReference>
<keyword evidence="4 6" id="KW-1133">Transmembrane helix</keyword>
<dbReference type="Pfam" id="PF03739">
    <property type="entry name" value="LptF_LptG"/>
    <property type="match status" value="1"/>
</dbReference>
<feature type="transmembrane region" description="Helical" evidence="6">
    <location>
        <begin position="277"/>
        <end position="299"/>
    </location>
</feature>
<comment type="caution">
    <text evidence="7">The sequence shown here is derived from an EMBL/GenBank/DDBJ whole genome shotgun (WGS) entry which is preliminary data.</text>
</comment>
<organism evidence="7 8">
    <name type="scientific">Paramagnetospirillum magnetotacticum MS-1</name>
    <dbReference type="NCBI Taxonomy" id="272627"/>
    <lineage>
        <taxon>Bacteria</taxon>
        <taxon>Pseudomonadati</taxon>
        <taxon>Pseudomonadota</taxon>
        <taxon>Alphaproteobacteria</taxon>
        <taxon>Rhodospirillales</taxon>
        <taxon>Magnetospirillaceae</taxon>
        <taxon>Paramagnetospirillum</taxon>
    </lineage>
</organism>
<feature type="transmembrane region" description="Helical" evidence="6">
    <location>
        <begin position="104"/>
        <end position="126"/>
    </location>
</feature>
<evidence type="ECO:0000256" key="5">
    <source>
        <dbReference type="ARBA" id="ARBA00023136"/>
    </source>
</evidence>
<comment type="subcellular location">
    <subcellularLocation>
        <location evidence="1">Cell membrane</location>
        <topology evidence="1">Multi-pass membrane protein</topology>
    </subcellularLocation>
</comment>
<sequence length="367" mass="40823">MRLSPIMSGYIGRQFASAFATVLLVILGIILLFDVIELIRRAAGRPELGISPIMLMAFLKLPQMLHTILPFAVMIGAMVCFWRLTRTHELVVARAAGISAWQFITPVLAVAGMFGIFEITTFNPMAAAMYSRYERLQDELLAAKSSAFDISEVGLWLREPHDDGEMVVHSETVRQEGLVLHIRDAHFFLYDRPDHFYQRIAAETASLEDGAFEVRRAWVMEGGKPSVFKEKMRIPTQLTLDRIHDNFASPETLSFWQLPGFIRFFERAGFTANKHRLYLQSLLASPVLYCGMVLMAAVFSLRPNTRSGGLLARIGGGVAAGFAVYFFSKVIYALGLSATLPQTLAAWTPPLFAGLIGLSGLFHLEDG</sequence>
<dbReference type="PANTHER" id="PTHR33529">
    <property type="entry name" value="SLR0882 PROTEIN-RELATED"/>
    <property type="match status" value="1"/>
</dbReference>
<keyword evidence="2" id="KW-1003">Cell membrane</keyword>
<evidence type="ECO:0000313" key="7">
    <source>
        <dbReference type="EMBL" id="KIL99788.1"/>
    </source>
</evidence>
<dbReference type="EMBL" id="JXSL01000022">
    <property type="protein sequence ID" value="KIL99788.1"/>
    <property type="molecule type" value="Genomic_DNA"/>
</dbReference>
<dbReference type="GO" id="GO:0055085">
    <property type="term" value="P:transmembrane transport"/>
    <property type="evidence" value="ECO:0007669"/>
    <property type="project" value="InterPro"/>
</dbReference>
<dbReference type="AlphaFoldDB" id="A0A0C2YXF4"/>
<dbReference type="PANTHER" id="PTHR33529:SF2">
    <property type="entry name" value="LIPOPOLYSACCHARIDE EXPORT SYSTEM PERMEASE PROTEIN LPTG"/>
    <property type="match status" value="1"/>
</dbReference>